<dbReference type="Proteomes" id="UP000785679">
    <property type="component" value="Unassembled WGS sequence"/>
</dbReference>
<evidence type="ECO:0000256" key="1">
    <source>
        <dbReference type="SAM" id="Phobius"/>
    </source>
</evidence>
<evidence type="ECO:0000313" key="3">
    <source>
        <dbReference type="Proteomes" id="UP000785679"/>
    </source>
</evidence>
<dbReference type="Gene3D" id="3.40.50.300">
    <property type="entry name" value="P-loop containing nucleotide triphosphate hydrolases"/>
    <property type="match status" value="1"/>
</dbReference>
<dbReference type="AlphaFoldDB" id="A0A8J8NQ43"/>
<dbReference type="SUPFAM" id="SSF52540">
    <property type="entry name" value="P-loop containing nucleoside triphosphate hydrolases"/>
    <property type="match status" value="1"/>
</dbReference>
<sequence>MKLAIKILGKESKSTLIKQELNKAPDAQAVKRSMEVLFHQPKFLKDYSNVIINTMLLKDSHRNHFYIQFLGALFNERLETSVRQLYVYEQSGRIKNQNILYKIEGGEQRARELNESLNWWFKYITVENLEIDHLLLQHGTFNIAYNGGLRQISYAFILPFQISDMDPSMDNILKYASRIKWQKEKAENPLIIMVGCLTKQKVRTQNRPVSYEQALDASIQCGADLYIEVDIDTGENIHALIDEILPHALENQRGQNFVKALDYDLIVFLLLGLIWSIATFIRIMGYMHIYFMITIGAFESDIVQVTLSLDEARRVAVASTFVMLVHQMFL</sequence>
<accession>A0A8J8NQ43</accession>
<proteinExistence type="predicted"/>
<dbReference type="EMBL" id="RRYP01008369">
    <property type="protein sequence ID" value="TNV79822.1"/>
    <property type="molecule type" value="Genomic_DNA"/>
</dbReference>
<feature type="transmembrane region" description="Helical" evidence="1">
    <location>
        <begin position="265"/>
        <end position="285"/>
    </location>
</feature>
<protein>
    <submittedName>
        <fullName evidence="2">Uncharacterized protein</fullName>
    </submittedName>
</protein>
<keyword evidence="3" id="KW-1185">Reference proteome</keyword>
<comment type="caution">
    <text evidence="2">The sequence shown here is derived from an EMBL/GenBank/DDBJ whole genome shotgun (WGS) entry which is preliminary data.</text>
</comment>
<name>A0A8J8NQ43_HALGN</name>
<dbReference type="InterPro" id="IPR027417">
    <property type="entry name" value="P-loop_NTPase"/>
</dbReference>
<organism evidence="2 3">
    <name type="scientific">Halteria grandinella</name>
    <dbReference type="NCBI Taxonomy" id="5974"/>
    <lineage>
        <taxon>Eukaryota</taxon>
        <taxon>Sar</taxon>
        <taxon>Alveolata</taxon>
        <taxon>Ciliophora</taxon>
        <taxon>Intramacronucleata</taxon>
        <taxon>Spirotrichea</taxon>
        <taxon>Stichotrichia</taxon>
        <taxon>Sporadotrichida</taxon>
        <taxon>Halteriidae</taxon>
        <taxon>Halteria</taxon>
    </lineage>
</organism>
<keyword evidence="1" id="KW-0472">Membrane</keyword>
<keyword evidence="1" id="KW-0812">Transmembrane</keyword>
<keyword evidence="1" id="KW-1133">Transmembrane helix</keyword>
<evidence type="ECO:0000313" key="2">
    <source>
        <dbReference type="EMBL" id="TNV79822.1"/>
    </source>
</evidence>
<gene>
    <name evidence="2" type="ORF">FGO68_gene2636</name>
</gene>
<reference evidence="2" key="1">
    <citation type="submission" date="2019-06" db="EMBL/GenBank/DDBJ databases">
        <authorList>
            <person name="Zheng W."/>
        </authorList>
    </citation>
    <scope>NUCLEOTIDE SEQUENCE</scope>
    <source>
        <strain evidence="2">QDHG01</strain>
    </source>
</reference>